<dbReference type="eggNOG" id="KOG1883">
    <property type="taxonomic scope" value="Eukaryota"/>
</dbReference>
<comment type="similarity">
    <text evidence="2">Belongs to the Mediator complex subunit 23 family.</text>
</comment>
<dbReference type="PhylomeDB" id="A7SV64"/>
<evidence type="ECO:0000256" key="2">
    <source>
        <dbReference type="ARBA" id="ARBA00010222"/>
    </source>
</evidence>
<evidence type="ECO:0000256" key="6">
    <source>
        <dbReference type="ARBA" id="ARBA00023242"/>
    </source>
</evidence>
<dbReference type="Proteomes" id="UP000001593">
    <property type="component" value="Unassembled WGS sequence"/>
</dbReference>
<evidence type="ECO:0000256" key="4">
    <source>
        <dbReference type="ARBA" id="ARBA00023015"/>
    </source>
</evidence>
<evidence type="ECO:0000256" key="5">
    <source>
        <dbReference type="ARBA" id="ARBA00023163"/>
    </source>
</evidence>
<dbReference type="AlphaFoldDB" id="A7SV64"/>
<sequence length="205" mass="24322">LYVTSFPQEAYWTVIYDKICEVLQNDLQSKDVSPSPIIHEETFRPAMFPYSFFDFETNVAMHSETHADYVMALTHALWHHASIGQLTLVPQLLRSRISPLVGNEAQFLYLCRLVGPFLQRFQQERTRCLQEVVIELYHLLEKIDKEAQHLYHIDIICDFMYHIKYMFVGDLIREQVQKVIPMLRHSLQVRLRFMTQTSVKREETT</sequence>
<feature type="non-terminal residue" evidence="8">
    <location>
        <position position="1"/>
    </location>
</feature>
<accession>A7SV64</accession>
<dbReference type="PANTHER" id="PTHR12691:SF10">
    <property type="entry name" value="MEDIATOR OF RNA POLYMERASE II TRANSCRIPTION SUBUNIT 23"/>
    <property type="match status" value="1"/>
</dbReference>
<dbReference type="Pfam" id="PF11573">
    <property type="entry name" value="Med23"/>
    <property type="match status" value="1"/>
</dbReference>
<dbReference type="EMBL" id="DS469827">
    <property type="protein sequence ID" value="EDO32385.1"/>
    <property type="molecule type" value="Genomic_DNA"/>
</dbReference>
<organism evidence="8 9">
    <name type="scientific">Nematostella vectensis</name>
    <name type="common">Starlet sea anemone</name>
    <dbReference type="NCBI Taxonomy" id="45351"/>
    <lineage>
        <taxon>Eukaryota</taxon>
        <taxon>Metazoa</taxon>
        <taxon>Cnidaria</taxon>
        <taxon>Anthozoa</taxon>
        <taxon>Hexacorallia</taxon>
        <taxon>Actiniaria</taxon>
        <taxon>Edwardsiidae</taxon>
        <taxon>Nematostella</taxon>
    </lineage>
</organism>
<proteinExistence type="inferred from homology"/>
<evidence type="ECO:0000256" key="7">
    <source>
        <dbReference type="ARBA" id="ARBA00031961"/>
    </source>
</evidence>
<evidence type="ECO:0000313" key="8">
    <source>
        <dbReference type="EMBL" id="EDO32385.1"/>
    </source>
</evidence>
<reference evidence="8 9" key="1">
    <citation type="journal article" date="2007" name="Science">
        <title>Sea anemone genome reveals ancestral eumetazoan gene repertoire and genomic organization.</title>
        <authorList>
            <person name="Putnam N.H."/>
            <person name="Srivastava M."/>
            <person name="Hellsten U."/>
            <person name="Dirks B."/>
            <person name="Chapman J."/>
            <person name="Salamov A."/>
            <person name="Terry A."/>
            <person name="Shapiro H."/>
            <person name="Lindquist E."/>
            <person name="Kapitonov V.V."/>
            <person name="Jurka J."/>
            <person name="Genikhovich G."/>
            <person name="Grigoriev I.V."/>
            <person name="Lucas S.M."/>
            <person name="Steele R.E."/>
            <person name="Finnerty J.R."/>
            <person name="Technau U."/>
            <person name="Martindale M.Q."/>
            <person name="Rokhsar D.S."/>
        </authorList>
    </citation>
    <scope>NUCLEOTIDE SEQUENCE [LARGE SCALE GENOMIC DNA]</scope>
    <source>
        <strain evidence="9">CH2 X CH6</strain>
    </source>
</reference>
<keyword evidence="4" id="KW-0805">Transcription regulation</keyword>
<comment type="subcellular location">
    <subcellularLocation>
        <location evidence="1">Nucleus</location>
    </subcellularLocation>
</comment>
<keyword evidence="5" id="KW-0804">Transcription</keyword>
<dbReference type="STRING" id="45351.A7SV64"/>
<protein>
    <recommendedName>
        <fullName evidence="3">Mediator of RNA polymerase II transcription subunit 23</fullName>
    </recommendedName>
    <alternativeName>
        <fullName evidence="7">Mediator complex subunit 23</fullName>
    </alternativeName>
</protein>
<dbReference type="KEGG" id="nve:5503416"/>
<dbReference type="HOGENOM" id="CLU_1338977_0_0_1"/>
<dbReference type="GO" id="GO:0005634">
    <property type="term" value="C:nucleus"/>
    <property type="evidence" value="ECO:0007669"/>
    <property type="project" value="UniProtKB-SubCell"/>
</dbReference>
<dbReference type="PANTHER" id="PTHR12691">
    <property type="entry name" value="MEDIATOR OF RNA POLYMERASE II TRANSCRIPTION SUBUNIT 23"/>
    <property type="match status" value="1"/>
</dbReference>
<dbReference type="InterPro" id="IPR021629">
    <property type="entry name" value="Mediator_Med23"/>
</dbReference>
<evidence type="ECO:0000313" key="9">
    <source>
        <dbReference type="Proteomes" id="UP000001593"/>
    </source>
</evidence>
<gene>
    <name evidence="8" type="ORF">NEMVEDRAFT_v1g133667</name>
</gene>
<keyword evidence="6" id="KW-0539">Nucleus</keyword>
<name>A7SV64_NEMVE</name>
<keyword evidence="9" id="KW-1185">Reference proteome</keyword>
<evidence type="ECO:0000256" key="1">
    <source>
        <dbReference type="ARBA" id="ARBA00004123"/>
    </source>
</evidence>
<dbReference type="InParanoid" id="A7SV64"/>
<evidence type="ECO:0000256" key="3">
    <source>
        <dbReference type="ARBA" id="ARBA00019696"/>
    </source>
</evidence>